<dbReference type="eggNOG" id="COG2923">
    <property type="taxonomic scope" value="Bacteria"/>
</dbReference>
<dbReference type="Gene3D" id="3.40.1260.10">
    <property type="entry name" value="DsrEFH-like"/>
    <property type="match status" value="1"/>
</dbReference>
<evidence type="ECO:0000256" key="1">
    <source>
        <dbReference type="ARBA" id="ARBA00005996"/>
    </source>
</evidence>
<name>B5Y670_COPPD</name>
<dbReference type="PANTHER" id="PTHR38780">
    <property type="entry name" value="PROTEIN TUSC"/>
    <property type="match status" value="1"/>
</dbReference>
<reference evidence="2 3" key="2">
    <citation type="journal article" date="2014" name="Genome Announc.">
        <title>Complete Genome Sequence of Coprothermobacter proteolyticus DSM 5265.</title>
        <authorList>
            <person name="Alexiev A."/>
            <person name="Coil D.A."/>
            <person name="Badger J.H."/>
            <person name="Enticknap J."/>
            <person name="Ward N."/>
            <person name="Robb F.T."/>
            <person name="Eisen J.A."/>
        </authorList>
    </citation>
    <scope>NUCLEOTIDE SEQUENCE [LARGE SCALE GENOMIC DNA]</scope>
    <source>
        <strain evidence="3">ATCC 35245 / DSM 5265 / OCM 4 / BT</strain>
    </source>
</reference>
<dbReference type="SUPFAM" id="SSF75169">
    <property type="entry name" value="DsrEFH-like"/>
    <property type="match status" value="1"/>
</dbReference>
<reference evidence="3" key="1">
    <citation type="submission" date="2008-08" db="EMBL/GenBank/DDBJ databases">
        <title>The complete genome sequence of Coprothermobacter proteolyticus strain ATCC 5245 / DSM 5265 / BT.</title>
        <authorList>
            <person name="Dodson R.J."/>
            <person name="Durkin A.S."/>
            <person name="Wu M."/>
            <person name="Eisen J."/>
            <person name="Sutton G."/>
        </authorList>
    </citation>
    <scope>NUCLEOTIDE SEQUENCE [LARGE SCALE GENOMIC DNA]</scope>
    <source>
        <strain evidence="3">ATCC 35245 / DSM 5265 / OCM 4 / BT</strain>
    </source>
</reference>
<dbReference type="Proteomes" id="UP000001732">
    <property type="component" value="Chromosome"/>
</dbReference>
<dbReference type="OrthoDB" id="37548at2"/>
<keyword evidence="3" id="KW-1185">Reference proteome</keyword>
<gene>
    <name evidence="2" type="ordered locus">COPRO5265_1492</name>
</gene>
<comment type="similarity">
    <text evidence="1">Belongs to the DsrF/TusC family.</text>
</comment>
<dbReference type="Pfam" id="PF02635">
    <property type="entry name" value="DsrE"/>
    <property type="match status" value="1"/>
</dbReference>
<organism evidence="2 3">
    <name type="scientific">Coprothermobacter proteolyticus (strain ATCC 35245 / DSM 5265 / OCM 4 / BT)</name>
    <dbReference type="NCBI Taxonomy" id="309798"/>
    <lineage>
        <taxon>Bacteria</taxon>
        <taxon>Pseudomonadati</taxon>
        <taxon>Coprothermobacterota</taxon>
        <taxon>Coprothermobacteria</taxon>
        <taxon>Coprothermobacterales</taxon>
        <taxon>Coprothermobacteraceae</taxon>
        <taxon>Coprothermobacter</taxon>
    </lineage>
</organism>
<accession>B5Y670</accession>
<dbReference type="InterPro" id="IPR003787">
    <property type="entry name" value="Sulphur_relay_DsrE/F-like"/>
</dbReference>
<dbReference type="AlphaFoldDB" id="B5Y670"/>
<protein>
    <submittedName>
        <fullName evidence="2">Uncharacterized protein</fullName>
    </submittedName>
</protein>
<dbReference type="PANTHER" id="PTHR38780:SF1">
    <property type="entry name" value="PROTEIN TUSC"/>
    <property type="match status" value="1"/>
</dbReference>
<dbReference type="STRING" id="309798.COPRO5265_1492"/>
<evidence type="ECO:0000313" key="2">
    <source>
        <dbReference type="EMBL" id="ACI17859.1"/>
    </source>
</evidence>
<sequence>MRKVLFAVYQSPVGSIWVNEAFRCVFGMYAEDIEPAVLLVRDAVIALNKETKPEHLGLLPLNTTFKYIERYGTKVYAVKECLDWRKIKEEDIDPRWHAELISEKDLPKLLHEYDTVLWF</sequence>
<dbReference type="RefSeq" id="WP_012544510.1">
    <property type="nucleotide sequence ID" value="NC_011295.1"/>
</dbReference>
<dbReference type="InterPro" id="IPR027396">
    <property type="entry name" value="DsrEFH-like"/>
</dbReference>
<dbReference type="EMBL" id="CP001145">
    <property type="protein sequence ID" value="ACI17859.1"/>
    <property type="molecule type" value="Genomic_DNA"/>
</dbReference>
<dbReference type="InterPro" id="IPR017462">
    <property type="entry name" value="Sulphur_relay_TusC/DsrF"/>
</dbReference>
<evidence type="ECO:0000313" key="3">
    <source>
        <dbReference type="Proteomes" id="UP000001732"/>
    </source>
</evidence>
<dbReference type="HOGENOM" id="CLU_2070287_0_0_9"/>
<proteinExistence type="inferred from homology"/>
<dbReference type="KEGG" id="cpo:COPRO5265_1492"/>